<evidence type="ECO:0000313" key="1">
    <source>
        <dbReference type="Proteomes" id="UP000025227"/>
    </source>
</evidence>
<accession>A0A7I4YB69</accession>
<dbReference type="AlphaFoldDB" id="A0A7I4YB69"/>
<dbReference type="Proteomes" id="UP000025227">
    <property type="component" value="Unplaced"/>
</dbReference>
<keyword evidence="1" id="KW-1185">Reference proteome</keyword>
<evidence type="ECO:0000313" key="2">
    <source>
        <dbReference type="WBParaSite" id="HCON_00072810-00001"/>
    </source>
</evidence>
<reference evidence="2" key="1">
    <citation type="submission" date="2020-12" db="UniProtKB">
        <authorList>
            <consortium name="WormBaseParasite"/>
        </authorList>
    </citation>
    <scope>IDENTIFICATION</scope>
    <source>
        <strain evidence="2">MHco3</strain>
    </source>
</reference>
<dbReference type="WBParaSite" id="HCON_00072810-00001">
    <property type="protein sequence ID" value="HCON_00072810-00001"/>
    <property type="gene ID" value="HCON_00072810"/>
</dbReference>
<name>A0A7I4YB69_HAECO</name>
<sequence>MPSVAAFRPQRFIRPFVRPSDACVLRRRRLAVVDNTRSRANAVNTTLTTAAAARTRRWTDGRRSLKAASHREPRDQAAMIGLLIGLLAKCMDY</sequence>
<organism evidence="1 2">
    <name type="scientific">Haemonchus contortus</name>
    <name type="common">Barber pole worm</name>
    <dbReference type="NCBI Taxonomy" id="6289"/>
    <lineage>
        <taxon>Eukaryota</taxon>
        <taxon>Metazoa</taxon>
        <taxon>Ecdysozoa</taxon>
        <taxon>Nematoda</taxon>
        <taxon>Chromadorea</taxon>
        <taxon>Rhabditida</taxon>
        <taxon>Rhabditina</taxon>
        <taxon>Rhabditomorpha</taxon>
        <taxon>Strongyloidea</taxon>
        <taxon>Trichostrongylidae</taxon>
        <taxon>Haemonchus</taxon>
    </lineage>
</organism>
<protein>
    <submittedName>
        <fullName evidence="2">Uncharacterized protein</fullName>
    </submittedName>
</protein>
<proteinExistence type="predicted"/>